<organism evidence="2">
    <name type="scientific">viral metagenome</name>
    <dbReference type="NCBI Taxonomy" id="1070528"/>
    <lineage>
        <taxon>unclassified sequences</taxon>
        <taxon>metagenomes</taxon>
        <taxon>organismal metagenomes</taxon>
    </lineage>
</organism>
<dbReference type="EMBL" id="MN740926">
    <property type="protein sequence ID" value="QHU18227.1"/>
    <property type="molecule type" value="Genomic_DNA"/>
</dbReference>
<feature type="region of interest" description="Disordered" evidence="1">
    <location>
        <begin position="1"/>
        <end position="25"/>
    </location>
</feature>
<name>A0A6C0KNC1_9ZZZZ</name>
<feature type="region of interest" description="Disordered" evidence="1">
    <location>
        <begin position="248"/>
        <end position="272"/>
    </location>
</feature>
<accession>A0A6C0KNC1</accession>
<feature type="region of interest" description="Disordered" evidence="1">
    <location>
        <begin position="62"/>
        <end position="132"/>
    </location>
</feature>
<evidence type="ECO:0000256" key="1">
    <source>
        <dbReference type="SAM" id="MobiDB-lite"/>
    </source>
</evidence>
<dbReference type="AlphaFoldDB" id="A0A6C0KNC1"/>
<evidence type="ECO:0000313" key="2">
    <source>
        <dbReference type="EMBL" id="QHU18227.1"/>
    </source>
</evidence>
<proteinExistence type="predicted"/>
<sequence>MPKNRRVTCKRNQNGGGLGGSWGFGGASSSTAALGPIVNNAIPFDKLPNGACLEATRPGFLANGYTGPKGLPGMSGGKRRRSSLKGGKGRKESKGRKNTRKNRKSRKSRKSRKARKNYMQSGGRYGMGPADGTVQGPPWGAAISPTMRIPCEASYTAVPPNGASDTLNRVGSSLWDGPTKPLGMMGGGNPAVANASMSQPVSNPNSEWYIVPTAGYSHLQSPNDSITTAAGTLEMINIPENARIMNPACLHTGGRRRNGKSRKNRKDRKNRK</sequence>
<reference evidence="2" key="1">
    <citation type="journal article" date="2020" name="Nature">
        <title>Giant virus diversity and host interactions through global metagenomics.</title>
        <authorList>
            <person name="Schulz F."/>
            <person name="Roux S."/>
            <person name="Paez-Espino D."/>
            <person name="Jungbluth S."/>
            <person name="Walsh D.A."/>
            <person name="Denef V.J."/>
            <person name="McMahon K.D."/>
            <person name="Konstantinidis K.T."/>
            <person name="Eloe-Fadrosh E.A."/>
            <person name="Kyrpides N.C."/>
            <person name="Woyke T."/>
        </authorList>
    </citation>
    <scope>NUCLEOTIDE SEQUENCE</scope>
    <source>
        <strain evidence="2">GVMAG-S-3300013006-138</strain>
    </source>
</reference>
<feature type="compositionally biased region" description="Basic residues" evidence="1">
    <location>
        <begin position="77"/>
        <end position="116"/>
    </location>
</feature>
<protein>
    <submittedName>
        <fullName evidence="2">Uncharacterized protein</fullName>
    </submittedName>
</protein>
<feature type="compositionally biased region" description="Basic residues" evidence="1">
    <location>
        <begin position="253"/>
        <end position="272"/>
    </location>
</feature>
<feature type="compositionally biased region" description="Gly residues" evidence="1">
    <location>
        <begin position="14"/>
        <end position="25"/>
    </location>
</feature>